<dbReference type="SUPFAM" id="SSF49599">
    <property type="entry name" value="TRAF domain-like"/>
    <property type="match status" value="1"/>
</dbReference>
<keyword evidence="15" id="KW-1185">Reference proteome</keyword>
<keyword evidence="8" id="KW-0833">Ubl conjugation pathway</keyword>
<evidence type="ECO:0000313" key="15">
    <source>
        <dbReference type="Proteomes" id="UP000823388"/>
    </source>
</evidence>
<dbReference type="InterPro" id="IPR044286">
    <property type="entry name" value="SINL_plant"/>
</dbReference>
<dbReference type="AlphaFoldDB" id="A0A8T0RLZ1"/>
<dbReference type="EMBL" id="CM029046">
    <property type="protein sequence ID" value="KAG2587261.1"/>
    <property type="molecule type" value="Genomic_DNA"/>
</dbReference>
<dbReference type="InterPro" id="IPR049548">
    <property type="entry name" value="Sina-like_RING"/>
</dbReference>
<comment type="pathway">
    <text evidence="2">Protein modification; protein ubiquitination.</text>
</comment>
<comment type="caution">
    <text evidence="14">The sequence shown here is derived from an EMBL/GenBank/DDBJ whole genome shotgun (WGS) entry which is preliminary data.</text>
</comment>
<name>A0A8T0RLZ1_PANVG</name>
<evidence type="ECO:0000256" key="11">
    <source>
        <dbReference type="PROSITE-ProRule" id="PRU00455"/>
    </source>
</evidence>
<comment type="similarity">
    <text evidence="3">Belongs to the SINA (Seven in absentia) family.</text>
</comment>
<dbReference type="GO" id="GO:0061630">
    <property type="term" value="F:ubiquitin protein ligase activity"/>
    <property type="evidence" value="ECO:0007669"/>
    <property type="project" value="UniProtKB-EC"/>
</dbReference>
<dbReference type="InterPro" id="IPR013083">
    <property type="entry name" value="Znf_RING/FYVE/PHD"/>
</dbReference>
<keyword evidence="7 11" id="KW-0863">Zinc-finger</keyword>
<feature type="region of interest" description="Disordered" evidence="12">
    <location>
        <begin position="1"/>
        <end position="67"/>
    </location>
</feature>
<dbReference type="Pfam" id="PF21362">
    <property type="entry name" value="Sina_RING"/>
    <property type="match status" value="1"/>
</dbReference>
<dbReference type="EC" id="2.3.2.27" evidence="4"/>
<reference evidence="14" key="1">
    <citation type="submission" date="2020-05" db="EMBL/GenBank/DDBJ databases">
        <title>WGS assembly of Panicum virgatum.</title>
        <authorList>
            <person name="Lovell J.T."/>
            <person name="Jenkins J."/>
            <person name="Shu S."/>
            <person name="Juenger T.E."/>
            <person name="Schmutz J."/>
        </authorList>
    </citation>
    <scope>NUCLEOTIDE SEQUENCE</scope>
    <source>
        <strain evidence="14">AP13</strain>
    </source>
</reference>
<dbReference type="GO" id="GO:0008270">
    <property type="term" value="F:zinc ion binding"/>
    <property type="evidence" value="ECO:0007669"/>
    <property type="project" value="UniProtKB-KW"/>
</dbReference>
<comment type="catalytic activity">
    <reaction evidence="1">
        <text>S-ubiquitinyl-[E2 ubiquitin-conjugating enzyme]-L-cysteine + [acceptor protein]-L-lysine = [E2 ubiquitin-conjugating enzyme]-L-cysteine + N(6)-ubiquitinyl-[acceptor protein]-L-lysine.</text>
        <dbReference type="EC" id="2.3.2.27"/>
    </reaction>
</comment>
<evidence type="ECO:0000256" key="10">
    <source>
        <dbReference type="ARBA" id="ARBA00024004"/>
    </source>
</evidence>
<evidence type="ECO:0000256" key="7">
    <source>
        <dbReference type="ARBA" id="ARBA00022771"/>
    </source>
</evidence>
<keyword evidence="6" id="KW-0479">Metal-binding</keyword>
<keyword evidence="5" id="KW-0808">Transferase</keyword>
<accession>A0A8T0RLZ1</accession>
<feature type="domain" description="SIAH-type" evidence="13">
    <location>
        <begin position="164"/>
        <end position="222"/>
    </location>
</feature>
<protein>
    <recommendedName>
        <fullName evidence="4">RING-type E3 ubiquitin transferase</fullName>
        <ecNumber evidence="4">2.3.2.27</ecNumber>
    </recommendedName>
</protein>
<evidence type="ECO:0000256" key="4">
    <source>
        <dbReference type="ARBA" id="ARBA00012483"/>
    </source>
</evidence>
<dbReference type="PANTHER" id="PTHR46632:SF18">
    <property type="entry name" value="OS01G0122200 PROTEIN"/>
    <property type="match status" value="1"/>
</dbReference>
<sequence>MDGGSTEWDCLASPSSGLPPALPMSGSESPSPMENGERSSAKRARVRSPPGDRVKQEVPDGEEEASVGGTLVAEDGAAARAEVVVRIDKEMLHCPICTFPLKPPIFQCVVGHMVCGGCHGQLPTNQCHSCDGGGGGYAPCPCHSCDGGGGGYAPCPVMDAFVAKAVVPCPHQAYGCEASVAYYQAADHGSACPHAPCACGEPGCAFVGSPAALLAHLAAAPHSWPVDNVRYGETIRLRVPELEARRLLVAEEDDGGDCRQVFVLAVGDRTARTVPVTVSCVRAPGAAAAGPQYTCKLWATGGKAPATGKVESVLVDMEVPSAAAAGAVAADEEEATFLGVPRKMLRGASRQMLLSVRVDRASG</sequence>
<evidence type="ECO:0000256" key="5">
    <source>
        <dbReference type="ARBA" id="ARBA00022679"/>
    </source>
</evidence>
<gene>
    <name evidence="14" type="ORF">PVAP13_5NG130100</name>
</gene>
<dbReference type="PANTHER" id="PTHR46632">
    <property type="entry name" value="E3 UBIQUITIN-PROTEIN LIGASE SINA-LIKE 4"/>
    <property type="match status" value="1"/>
</dbReference>
<dbReference type="Gene3D" id="3.30.40.10">
    <property type="entry name" value="Zinc/RING finger domain, C3HC4 (zinc finger)"/>
    <property type="match status" value="1"/>
</dbReference>
<dbReference type="InterPro" id="IPR013010">
    <property type="entry name" value="Znf_SIAH"/>
</dbReference>
<evidence type="ECO:0000313" key="14">
    <source>
        <dbReference type="EMBL" id="KAG2587261.1"/>
    </source>
</evidence>
<keyword evidence="9" id="KW-0862">Zinc</keyword>
<evidence type="ECO:0000256" key="8">
    <source>
        <dbReference type="ARBA" id="ARBA00022786"/>
    </source>
</evidence>
<evidence type="ECO:0000256" key="2">
    <source>
        <dbReference type="ARBA" id="ARBA00004906"/>
    </source>
</evidence>
<evidence type="ECO:0000259" key="13">
    <source>
        <dbReference type="PROSITE" id="PS51081"/>
    </source>
</evidence>
<proteinExistence type="inferred from homology"/>
<feature type="compositionally biased region" description="Low complexity" evidence="12">
    <location>
        <begin position="11"/>
        <end position="34"/>
    </location>
</feature>
<evidence type="ECO:0000256" key="6">
    <source>
        <dbReference type="ARBA" id="ARBA00022723"/>
    </source>
</evidence>
<evidence type="ECO:0000256" key="9">
    <source>
        <dbReference type="ARBA" id="ARBA00022833"/>
    </source>
</evidence>
<dbReference type="Proteomes" id="UP000823388">
    <property type="component" value="Chromosome 5N"/>
</dbReference>
<comment type="function">
    <text evidence="10">E3 ubiquitin-protein ligase that mediates ubiquitination and subsequent proteasomal degradation of target proteins. E3 ubiquitin ligases accept ubiquitin from an E2 ubiquitin-conjugating enzyme in the form of a thioester and then directly transfers the ubiquitin to targeted substrates. It probably triggers the ubiquitin-mediated degradation of different substrates.</text>
</comment>
<evidence type="ECO:0000256" key="1">
    <source>
        <dbReference type="ARBA" id="ARBA00000900"/>
    </source>
</evidence>
<dbReference type="PROSITE" id="PS51081">
    <property type="entry name" value="ZF_SIAH"/>
    <property type="match status" value="1"/>
</dbReference>
<evidence type="ECO:0000256" key="3">
    <source>
        <dbReference type="ARBA" id="ARBA00009119"/>
    </source>
</evidence>
<evidence type="ECO:0000256" key="12">
    <source>
        <dbReference type="SAM" id="MobiDB-lite"/>
    </source>
</evidence>
<organism evidence="14 15">
    <name type="scientific">Panicum virgatum</name>
    <name type="common">Blackwell switchgrass</name>
    <dbReference type="NCBI Taxonomy" id="38727"/>
    <lineage>
        <taxon>Eukaryota</taxon>
        <taxon>Viridiplantae</taxon>
        <taxon>Streptophyta</taxon>
        <taxon>Embryophyta</taxon>
        <taxon>Tracheophyta</taxon>
        <taxon>Spermatophyta</taxon>
        <taxon>Magnoliopsida</taxon>
        <taxon>Liliopsida</taxon>
        <taxon>Poales</taxon>
        <taxon>Poaceae</taxon>
        <taxon>PACMAD clade</taxon>
        <taxon>Panicoideae</taxon>
        <taxon>Panicodae</taxon>
        <taxon>Paniceae</taxon>
        <taxon>Panicinae</taxon>
        <taxon>Panicum</taxon>
        <taxon>Panicum sect. Hiantes</taxon>
    </lineage>
</organism>